<dbReference type="Proteomes" id="UP000197277">
    <property type="component" value="Unassembled WGS sequence"/>
</dbReference>
<dbReference type="EMBL" id="NIRR01000060">
    <property type="protein sequence ID" value="OWP61496.1"/>
    <property type="molecule type" value="Genomic_DNA"/>
</dbReference>
<protein>
    <submittedName>
        <fullName evidence="1">Superoxide dismutase</fullName>
    </submittedName>
</protein>
<gene>
    <name evidence="1" type="ORF">CDA63_19085</name>
</gene>
<proteinExistence type="predicted"/>
<evidence type="ECO:0000313" key="1">
    <source>
        <dbReference type="EMBL" id="OWP61496.1"/>
    </source>
</evidence>
<keyword evidence="2" id="KW-1185">Reference proteome</keyword>
<dbReference type="RefSeq" id="WP_088466052.1">
    <property type="nucleotide sequence ID" value="NZ_NIRR01000060.1"/>
</dbReference>
<accession>A0A246FG49</accession>
<name>A0A246FG49_9BACT</name>
<dbReference type="OrthoDB" id="1097151at2"/>
<reference evidence="1 2" key="1">
    <citation type="submission" date="2017-06" db="EMBL/GenBank/DDBJ databases">
        <title>Hymenobacter amundsenii sp. nov. isolated from regoliths in Antarctica.</title>
        <authorList>
            <person name="Sedlacek I."/>
            <person name="Kralova S."/>
            <person name="Pantucek R."/>
            <person name="Svec P."/>
            <person name="Holochova P."/>
            <person name="Stankova E."/>
            <person name="Vrbovska V."/>
            <person name="Busse H.-J."/>
        </authorList>
    </citation>
    <scope>NUCLEOTIDE SEQUENCE [LARGE SCALE GENOMIC DNA]</scope>
    <source>
        <strain evidence="1 2">CCM 8682</strain>
    </source>
</reference>
<organism evidence="1 2">
    <name type="scientific">Hymenobacter amundsenii</name>
    <dbReference type="NCBI Taxonomy" id="2006685"/>
    <lineage>
        <taxon>Bacteria</taxon>
        <taxon>Pseudomonadati</taxon>
        <taxon>Bacteroidota</taxon>
        <taxon>Cytophagia</taxon>
        <taxon>Cytophagales</taxon>
        <taxon>Hymenobacteraceae</taxon>
        <taxon>Hymenobacter</taxon>
    </lineage>
</organism>
<evidence type="ECO:0000313" key="2">
    <source>
        <dbReference type="Proteomes" id="UP000197277"/>
    </source>
</evidence>
<dbReference type="AlphaFoldDB" id="A0A246FG49"/>
<comment type="caution">
    <text evidence="1">The sequence shown here is derived from an EMBL/GenBank/DDBJ whole genome shotgun (WGS) entry which is preliminary data.</text>
</comment>
<sequence>MKILAIFSVKEGVAMQQVLPHIAEEERMAWQSYLAGQLRETYMTSQPGVVLDIFEAASIAELQQEMLALPLMRAGLLEATYYDLLPFKNWEALFAEENKTPAVPA</sequence>